<keyword evidence="2" id="KW-0812">Transmembrane</keyword>
<proteinExistence type="predicted"/>
<dbReference type="AlphaFoldDB" id="A0A150FR22"/>
<evidence type="ECO:0000256" key="2">
    <source>
        <dbReference type="SAM" id="Phobius"/>
    </source>
</evidence>
<evidence type="ECO:0000256" key="1">
    <source>
        <dbReference type="SAM" id="Coils"/>
    </source>
</evidence>
<dbReference type="Proteomes" id="UP000323392">
    <property type="component" value="Unassembled WGS sequence"/>
</dbReference>
<comment type="caution">
    <text evidence="3">The sequence shown here is derived from an EMBL/GenBank/DDBJ whole genome shotgun (WGS) entry which is preliminary data.</text>
</comment>
<keyword evidence="6" id="KW-1185">Reference proteome</keyword>
<dbReference type="STRING" id="1121328.JWYL7_0565"/>
<dbReference type="EMBL" id="LSFY01000001">
    <property type="protein sequence ID" value="KXZ39490.1"/>
    <property type="molecule type" value="Genomic_DNA"/>
</dbReference>
<evidence type="ECO:0000313" key="4">
    <source>
        <dbReference type="EMBL" id="SHK49764.1"/>
    </source>
</evidence>
<evidence type="ECO:0000313" key="5">
    <source>
        <dbReference type="Proteomes" id="UP000092605"/>
    </source>
</evidence>
<accession>A0A150FR22</accession>
<dbReference type="EMBL" id="FRBG01000002">
    <property type="protein sequence ID" value="SHK49764.1"/>
    <property type="molecule type" value="Genomic_DNA"/>
</dbReference>
<evidence type="ECO:0000313" key="6">
    <source>
        <dbReference type="Proteomes" id="UP000323392"/>
    </source>
</evidence>
<feature type="transmembrane region" description="Helical" evidence="2">
    <location>
        <begin position="95"/>
        <end position="113"/>
    </location>
</feature>
<dbReference type="Proteomes" id="UP000092605">
    <property type="component" value="Unassembled WGS sequence"/>
</dbReference>
<dbReference type="PATRIC" id="fig|1121328.3.peg.566"/>
<reference evidence="4 6" key="2">
    <citation type="submission" date="2016-11" db="EMBL/GenBank/DDBJ databases">
        <authorList>
            <person name="Varghese N."/>
            <person name="Submissions S."/>
        </authorList>
    </citation>
    <scope>NUCLEOTIDE SEQUENCE [LARGE SCALE GENOMIC DNA]</scope>
    <source>
        <strain evidence="4 6">DSM 7308</strain>
    </source>
</reference>
<evidence type="ECO:0000313" key="3">
    <source>
        <dbReference type="EMBL" id="KXZ39490.1"/>
    </source>
</evidence>
<reference evidence="3 5" key="1">
    <citation type="submission" date="2016-02" db="EMBL/GenBank/DDBJ databases">
        <title>Draft genome sequence for Clostridium paradoxum JW-YL-7.</title>
        <authorList>
            <person name="Utturkar S.M."/>
            <person name="Lancaster A."/>
            <person name="Poole F.L."/>
            <person name="Adams M.W."/>
            <person name="Brown S.D."/>
        </authorList>
    </citation>
    <scope>NUCLEOTIDE SEQUENCE [LARGE SCALE GENOMIC DNA]</scope>
    <source>
        <strain evidence="3 5">JW-YL-7</strain>
    </source>
</reference>
<keyword evidence="1" id="KW-0175">Coiled coil</keyword>
<keyword evidence="2" id="KW-0472">Membrane</keyword>
<organism evidence="3 5">
    <name type="scientific">Alkalithermobacter thermoalcaliphilus JW-YL-7 = DSM 7308</name>
    <dbReference type="NCBI Taxonomy" id="1121328"/>
    <lineage>
        <taxon>Bacteria</taxon>
        <taxon>Bacillati</taxon>
        <taxon>Bacillota</taxon>
        <taxon>Clostridia</taxon>
        <taxon>Peptostreptococcales</taxon>
        <taxon>Tepidibacteraceae</taxon>
        <taxon>Alkalithermobacter</taxon>
    </lineage>
</organism>
<gene>
    <name evidence="3" type="ORF">JWYL7_0565</name>
    <name evidence="4" type="ORF">SAMN05661008_00324</name>
</gene>
<feature type="coiled-coil region" evidence="1">
    <location>
        <begin position="7"/>
        <end position="66"/>
    </location>
</feature>
<protein>
    <submittedName>
        <fullName evidence="3">Uncharacterized protein</fullName>
    </submittedName>
</protein>
<sequence>METQRERQNQETKLQELEKELQKLGKELTKLKEEYKEDNKELKSRMKEVEDKYFKLELLIAEIKQDIRYSNIQMEDIKNITNTQLKEQRAFYNKAYLYVIITICSALLILIGANPEIITKILN</sequence>
<keyword evidence="2" id="KW-1133">Transmembrane helix</keyword>
<name>A0A150FR22_CLOPD</name>
<dbReference type="RefSeq" id="WP_066068764.1">
    <property type="nucleotide sequence ID" value="NZ_FRBG01000002.1"/>
</dbReference>